<accession>A0A8X6YV05</accession>
<proteinExistence type="predicted"/>
<sequence length="85" mass="9259">MNASHRSPLPEGETPPEGRFPPLPETTVFQTHRGSKITPRSRVILRVEDLPGVGSSSHLQPIAHQNNHFSKAAQTDTSGTVNCCF</sequence>
<organism evidence="2 3">
    <name type="scientific">Trichonephila inaurata madagascariensis</name>
    <dbReference type="NCBI Taxonomy" id="2747483"/>
    <lineage>
        <taxon>Eukaryota</taxon>
        <taxon>Metazoa</taxon>
        <taxon>Ecdysozoa</taxon>
        <taxon>Arthropoda</taxon>
        <taxon>Chelicerata</taxon>
        <taxon>Arachnida</taxon>
        <taxon>Araneae</taxon>
        <taxon>Araneomorphae</taxon>
        <taxon>Entelegynae</taxon>
        <taxon>Araneoidea</taxon>
        <taxon>Nephilidae</taxon>
        <taxon>Trichonephila</taxon>
        <taxon>Trichonephila inaurata</taxon>
    </lineage>
</organism>
<dbReference type="AlphaFoldDB" id="A0A8X6YV05"/>
<keyword evidence="3" id="KW-1185">Reference proteome</keyword>
<feature type="region of interest" description="Disordered" evidence="1">
    <location>
        <begin position="1"/>
        <end position="37"/>
    </location>
</feature>
<reference evidence="2" key="1">
    <citation type="submission" date="2020-08" db="EMBL/GenBank/DDBJ databases">
        <title>Multicomponent nature underlies the extraordinary mechanical properties of spider dragline silk.</title>
        <authorList>
            <person name="Kono N."/>
            <person name="Nakamura H."/>
            <person name="Mori M."/>
            <person name="Yoshida Y."/>
            <person name="Ohtoshi R."/>
            <person name="Malay A.D."/>
            <person name="Moran D.A.P."/>
            <person name="Tomita M."/>
            <person name="Numata K."/>
            <person name="Arakawa K."/>
        </authorList>
    </citation>
    <scope>NUCLEOTIDE SEQUENCE</scope>
</reference>
<dbReference type="Proteomes" id="UP000886998">
    <property type="component" value="Unassembled WGS sequence"/>
</dbReference>
<protein>
    <submittedName>
        <fullName evidence="2">Uncharacterized protein</fullName>
    </submittedName>
</protein>
<evidence type="ECO:0000313" key="2">
    <source>
        <dbReference type="EMBL" id="GFY77625.1"/>
    </source>
</evidence>
<dbReference type="EMBL" id="BMAV01022535">
    <property type="protein sequence ID" value="GFY77625.1"/>
    <property type="molecule type" value="Genomic_DNA"/>
</dbReference>
<name>A0A8X6YV05_9ARAC</name>
<gene>
    <name evidence="2" type="ORF">TNIN_78081</name>
</gene>
<comment type="caution">
    <text evidence="2">The sequence shown here is derived from an EMBL/GenBank/DDBJ whole genome shotgun (WGS) entry which is preliminary data.</text>
</comment>
<evidence type="ECO:0000313" key="3">
    <source>
        <dbReference type="Proteomes" id="UP000886998"/>
    </source>
</evidence>
<evidence type="ECO:0000256" key="1">
    <source>
        <dbReference type="SAM" id="MobiDB-lite"/>
    </source>
</evidence>